<evidence type="ECO:0000259" key="11">
    <source>
        <dbReference type="Pfam" id="PF20628"/>
    </source>
</evidence>
<dbReference type="PANTHER" id="PTHR30521">
    <property type="entry name" value="DEFERROCHELATASE/PEROXIDASE"/>
    <property type="match status" value="1"/>
</dbReference>
<feature type="compositionally biased region" description="Low complexity" evidence="9">
    <location>
        <begin position="23"/>
        <end position="42"/>
    </location>
</feature>
<dbReference type="PROSITE" id="PS51404">
    <property type="entry name" value="DYP_PEROXIDASE"/>
    <property type="match status" value="1"/>
</dbReference>
<keyword evidence="2 12" id="KW-0575">Peroxidase</keyword>
<feature type="domain" description="Dyp-type peroxidase C-terminal" evidence="11">
    <location>
        <begin position="261"/>
        <end position="424"/>
    </location>
</feature>
<keyword evidence="7" id="KW-0408">Iron</keyword>
<dbReference type="InterPro" id="IPR006311">
    <property type="entry name" value="TAT_signal"/>
</dbReference>
<name>A0AAU7DW87_9MICO</name>
<keyword evidence="4" id="KW-0479">Metal-binding</keyword>
<dbReference type="SUPFAM" id="SSF54909">
    <property type="entry name" value="Dimeric alpha+beta barrel"/>
    <property type="match status" value="1"/>
</dbReference>
<dbReference type="InterPro" id="IPR011008">
    <property type="entry name" value="Dimeric_a/b-barrel"/>
</dbReference>
<keyword evidence="6" id="KW-0560">Oxidoreductase</keyword>
<dbReference type="Pfam" id="PF20628">
    <property type="entry name" value="Dyp_perox_C"/>
    <property type="match status" value="1"/>
</dbReference>
<comment type="similarity">
    <text evidence="8">Belongs to the DyP-type peroxidase family.</text>
</comment>
<dbReference type="InterPro" id="IPR006314">
    <property type="entry name" value="Dyp_peroxidase"/>
</dbReference>
<dbReference type="Pfam" id="PF04261">
    <property type="entry name" value="Dyp_perox_N"/>
    <property type="match status" value="1"/>
</dbReference>
<evidence type="ECO:0000256" key="6">
    <source>
        <dbReference type="ARBA" id="ARBA00023002"/>
    </source>
</evidence>
<evidence type="ECO:0000256" key="1">
    <source>
        <dbReference type="ARBA" id="ARBA00001970"/>
    </source>
</evidence>
<dbReference type="GO" id="GO:0046872">
    <property type="term" value="F:metal ion binding"/>
    <property type="evidence" value="ECO:0007669"/>
    <property type="project" value="UniProtKB-KW"/>
</dbReference>
<dbReference type="GO" id="GO:0004601">
    <property type="term" value="F:peroxidase activity"/>
    <property type="evidence" value="ECO:0007669"/>
    <property type="project" value="UniProtKB-KW"/>
</dbReference>
<dbReference type="InterPro" id="IPR048327">
    <property type="entry name" value="Dyp_perox_N"/>
</dbReference>
<dbReference type="AlphaFoldDB" id="A0AAU7DW87"/>
<evidence type="ECO:0000256" key="7">
    <source>
        <dbReference type="ARBA" id="ARBA00023004"/>
    </source>
</evidence>
<keyword evidence="5" id="KW-0732">Signal</keyword>
<evidence type="ECO:0000256" key="2">
    <source>
        <dbReference type="ARBA" id="ARBA00022559"/>
    </source>
</evidence>
<accession>A0AAU7DW87</accession>
<dbReference type="NCBIfam" id="TIGR01413">
    <property type="entry name" value="Dyp_perox_fam"/>
    <property type="match status" value="1"/>
</dbReference>
<feature type="domain" description="Dyp-type peroxidase N-terminal" evidence="10">
    <location>
        <begin position="166"/>
        <end position="251"/>
    </location>
</feature>
<evidence type="ECO:0000259" key="10">
    <source>
        <dbReference type="Pfam" id="PF04261"/>
    </source>
</evidence>
<keyword evidence="3" id="KW-0349">Heme</keyword>
<sequence length="430" mass="45167">MINKRHPNNLPARGPESASTMDPADPISSIAPGPAAVSPPGSRSDSQGFSRRQILTIAGSALAAGAAGWAVRGQIAEPHTAGAASGVQEPGPSQEPTGGQPMDQISGASDGENALAKPLPETEQRPGITFPSVPQRHAWFGALALPGMSAANILELAQAAQNSPGTNFPDAGTVTVTIGFGPAVAHELWPQRAAKAAELPAFKRETEDLVAGGEVGLQICAETKIAVQHMVATVLAAFGDPYVLWSQHGYRDAPTANGTTRTSSGFVDGVANPRTAELLAAGVWSNLMHRDAHLVLRRMQILPQFAQLSTTNQEQAIGRRQDTGAPLSGGAPHDNVDLFAKTPDGHLLTPSNSHVRRAHPANMGLPLMLRRSYSFDPEVGTGLVFVAFVGDPQTFVQTQQRMDQADDLIKYTVTDSSGCFFVPGDLIPDN</sequence>
<proteinExistence type="inferred from homology"/>
<organism evidence="12">
    <name type="scientific">Jonesiaceae bacterium BS-20</name>
    <dbReference type="NCBI Taxonomy" id="3120821"/>
    <lineage>
        <taxon>Bacteria</taxon>
        <taxon>Bacillati</taxon>
        <taxon>Actinomycetota</taxon>
        <taxon>Actinomycetes</taxon>
        <taxon>Micrococcales</taxon>
        <taxon>Jonesiaceae</taxon>
    </lineage>
</organism>
<evidence type="ECO:0000313" key="12">
    <source>
        <dbReference type="EMBL" id="XBH21531.1"/>
    </source>
</evidence>
<evidence type="ECO:0000256" key="8">
    <source>
        <dbReference type="ARBA" id="ARBA00025737"/>
    </source>
</evidence>
<evidence type="ECO:0000256" key="5">
    <source>
        <dbReference type="ARBA" id="ARBA00022729"/>
    </source>
</evidence>
<dbReference type="PROSITE" id="PS51318">
    <property type="entry name" value="TAT"/>
    <property type="match status" value="1"/>
</dbReference>
<evidence type="ECO:0000256" key="4">
    <source>
        <dbReference type="ARBA" id="ARBA00022723"/>
    </source>
</evidence>
<comment type="cofactor">
    <cofactor evidence="1">
        <name>heme b</name>
        <dbReference type="ChEBI" id="CHEBI:60344"/>
    </cofactor>
</comment>
<dbReference type="GO" id="GO:0005829">
    <property type="term" value="C:cytosol"/>
    <property type="evidence" value="ECO:0007669"/>
    <property type="project" value="TreeGrafter"/>
</dbReference>
<feature type="region of interest" description="Disordered" evidence="9">
    <location>
        <begin position="1"/>
        <end position="51"/>
    </location>
</feature>
<reference evidence="12" key="1">
    <citation type="submission" date="2024-02" db="EMBL/GenBank/DDBJ databases">
        <title>Tomenella chthoni gen. nov. sp. nov., a member of the family Jonesiaceae isolated from bat guano.</title>
        <authorList>
            <person name="Miller S.L."/>
            <person name="King J."/>
            <person name="Sankaranarayanan K."/>
            <person name="Lawson P.A."/>
        </authorList>
    </citation>
    <scope>NUCLEOTIDE SEQUENCE</scope>
    <source>
        <strain evidence="12">BS-20</strain>
    </source>
</reference>
<gene>
    <name evidence="12" type="ORF">V5R04_15175</name>
</gene>
<dbReference type="InterPro" id="IPR048328">
    <property type="entry name" value="Dyp_perox_C"/>
</dbReference>
<dbReference type="GO" id="GO:0020037">
    <property type="term" value="F:heme binding"/>
    <property type="evidence" value="ECO:0007669"/>
    <property type="project" value="InterPro"/>
</dbReference>
<dbReference type="PANTHER" id="PTHR30521:SF4">
    <property type="entry name" value="DEFERROCHELATASE"/>
    <property type="match status" value="1"/>
</dbReference>
<evidence type="ECO:0000256" key="9">
    <source>
        <dbReference type="SAM" id="MobiDB-lite"/>
    </source>
</evidence>
<feature type="region of interest" description="Disordered" evidence="9">
    <location>
        <begin position="80"/>
        <end position="131"/>
    </location>
</feature>
<dbReference type="EMBL" id="CP146203">
    <property type="protein sequence ID" value="XBH21531.1"/>
    <property type="molecule type" value="Genomic_DNA"/>
</dbReference>
<protein>
    <submittedName>
        <fullName evidence="12">Dyp-type peroxidase</fullName>
    </submittedName>
</protein>
<evidence type="ECO:0000256" key="3">
    <source>
        <dbReference type="ARBA" id="ARBA00022617"/>
    </source>
</evidence>